<keyword evidence="2" id="KW-1185">Reference proteome</keyword>
<dbReference type="AlphaFoldDB" id="A0A0G9MQ92"/>
<sequence>MQGDAYVARDSHWRLVILLFASIGFVVAGVWMAGLFGEPPAGRRWSPETVRIVGLASTALFGFFAFVIGKRLTNVGEAFRIDATGITHAQMVKQSFSWDEITQIFPVQISGQKMIAYDVVDERFAALSGLRGRLASANRSMTGCAFALAMSGTDAKFDEALAAVERFAPDRLLLPE</sequence>
<evidence type="ECO:0000313" key="1">
    <source>
        <dbReference type="EMBL" id="KLE32734.1"/>
    </source>
</evidence>
<dbReference type="InterPro" id="IPR048136">
    <property type="entry name" value="STM3941-like"/>
</dbReference>
<dbReference type="KEGG" id="egn:BMF35_a1704"/>
<comment type="caution">
    <text evidence="1">The sequence shown here is derived from an EMBL/GenBank/DDBJ whole genome shotgun (WGS) entry which is preliminary data.</text>
</comment>
<accession>A0A0G9MQ92</accession>
<dbReference type="PATRIC" id="fig|502682.8.peg.289"/>
<dbReference type="NCBIfam" id="NF041635">
    <property type="entry name" value="STM3941_fam"/>
    <property type="match status" value="1"/>
</dbReference>
<name>A0A0G9MQ92_9SPHN</name>
<organism evidence="1 2">
    <name type="scientific">Aurantiacibacter gangjinensis</name>
    <dbReference type="NCBI Taxonomy" id="502682"/>
    <lineage>
        <taxon>Bacteria</taxon>
        <taxon>Pseudomonadati</taxon>
        <taxon>Pseudomonadota</taxon>
        <taxon>Alphaproteobacteria</taxon>
        <taxon>Sphingomonadales</taxon>
        <taxon>Erythrobacteraceae</taxon>
        <taxon>Aurantiacibacter</taxon>
    </lineage>
</organism>
<proteinExistence type="predicted"/>
<dbReference type="Proteomes" id="UP000053070">
    <property type="component" value="Unassembled WGS sequence"/>
</dbReference>
<dbReference type="STRING" id="502682.BMF35_a1704"/>
<reference evidence="1 2" key="1">
    <citation type="submission" date="2015-04" db="EMBL/GenBank/DDBJ databases">
        <title>The draft genome sequence of Erythrobacr gangjinensis K7-2.</title>
        <authorList>
            <person name="Zhuang L."/>
            <person name="Liu Y."/>
            <person name="Shao Z."/>
        </authorList>
    </citation>
    <scope>NUCLEOTIDE SEQUENCE [LARGE SCALE GENOMIC DNA]</scope>
    <source>
        <strain evidence="1 2">K7-2</strain>
    </source>
</reference>
<gene>
    <name evidence="1" type="ORF">AAW01_01400</name>
</gene>
<dbReference type="RefSeq" id="WP_047005584.1">
    <property type="nucleotide sequence ID" value="NZ_CP018097.1"/>
</dbReference>
<dbReference type="OrthoDB" id="4761879at2"/>
<evidence type="ECO:0000313" key="2">
    <source>
        <dbReference type="Proteomes" id="UP000053070"/>
    </source>
</evidence>
<protein>
    <submittedName>
        <fullName evidence="1">Uncharacterized protein</fullName>
    </submittedName>
</protein>
<dbReference type="EMBL" id="LBHC01000001">
    <property type="protein sequence ID" value="KLE32734.1"/>
    <property type="molecule type" value="Genomic_DNA"/>
</dbReference>